<proteinExistence type="predicted"/>
<keyword evidence="1" id="KW-0812">Transmembrane</keyword>
<comment type="caution">
    <text evidence="2">The sequence shown here is derived from an EMBL/GenBank/DDBJ whole genome shotgun (WGS) entry which is preliminary data.</text>
</comment>
<organism evidence="2 3">
    <name type="scientific">Ktedonobacter racemifer DSM 44963</name>
    <dbReference type="NCBI Taxonomy" id="485913"/>
    <lineage>
        <taxon>Bacteria</taxon>
        <taxon>Bacillati</taxon>
        <taxon>Chloroflexota</taxon>
        <taxon>Ktedonobacteria</taxon>
        <taxon>Ktedonobacterales</taxon>
        <taxon>Ktedonobacteraceae</taxon>
        <taxon>Ktedonobacter</taxon>
    </lineage>
</organism>
<reference evidence="2 3" key="1">
    <citation type="journal article" date="2011" name="Stand. Genomic Sci.">
        <title>Non-contiguous finished genome sequence and contextual data of the filamentous soil bacterium Ktedonobacter racemifer type strain (SOSP1-21).</title>
        <authorList>
            <person name="Chang Y.J."/>
            <person name="Land M."/>
            <person name="Hauser L."/>
            <person name="Chertkov O."/>
            <person name="Del Rio T.G."/>
            <person name="Nolan M."/>
            <person name="Copeland A."/>
            <person name="Tice H."/>
            <person name="Cheng J.F."/>
            <person name="Lucas S."/>
            <person name="Han C."/>
            <person name="Goodwin L."/>
            <person name="Pitluck S."/>
            <person name="Ivanova N."/>
            <person name="Ovchinikova G."/>
            <person name="Pati A."/>
            <person name="Chen A."/>
            <person name="Palaniappan K."/>
            <person name="Mavromatis K."/>
            <person name="Liolios K."/>
            <person name="Brettin T."/>
            <person name="Fiebig A."/>
            <person name="Rohde M."/>
            <person name="Abt B."/>
            <person name="Goker M."/>
            <person name="Detter J.C."/>
            <person name="Woyke T."/>
            <person name="Bristow J."/>
            <person name="Eisen J.A."/>
            <person name="Markowitz V."/>
            <person name="Hugenholtz P."/>
            <person name="Kyrpides N.C."/>
            <person name="Klenk H.P."/>
            <person name="Lapidus A."/>
        </authorList>
    </citation>
    <scope>NUCLEOTIDE SEQUENCE [LARGE SCALE GENOMIC DNA]</scope>
    <source>
        <strain evidence="3">DSM 44963</strain>
    </source>
</reference>
<dbReference type="RefSeq" id="WP_007917295.1">
    <property type="nucleotide sequence ID" value="NZ_ADVG01000003.1"/>
</dbReference>
<gene>
    <name evidence="2" type="ORF">Krac_6362</name>
</gene>
<evidence type="ECO:0000256" key="1">
    <source>
        <dbReference type="SAM" id="Phobius"/>
    </source>
</evidence>
<keyword evidence="1" id="KW-0472">Membrane</keyword>
<protein>
    <submittedName>
        <fullName evidence="2">Uncharacterized protein</fullName>
    </submittedName>
</protein>
<evidence type="ECO:0000313" key="3">
    <source>
        <dbReference type="Proteomes" id="UP000004508"/>
    </source>
</evidence>
<accession>D6TYW7</accession>
<dbReference type="EMBL" id="ADVG01000003">
    <property type="protein sequence ID" value="EFH85192.1"/>
    <property type="molecule type" value="Genomic_DNA"/>
</dbReference>
<keyword evidence="1" id="KW-1133">Transmembrane helix</keyword>
<dbReference type="InParanoid" id="D6TYW7"/>
<keyword evidence="3" id="KW-1185">Reference proteome</keyword>
<dbReference type="Proteomes" id="UP000004508">
    <property type="component" value="Unassembled WGS sequence"/>
</dbReference>
<dbReference type="OrthoDB" id="419058at2"/>
<dbReference type="AlphaFoldDB" id="D6TYW7"/>
<evidence type="ECO:0000313" key="2">
    <source>
        <dbReference type="EMBL" id="EFH85192.1"/>
    </source>
</evidence>
<sequence>MAFGVWLIVWATIGCLTILRHYTLRLQLAWSRNSPLHAQPFLDDAVARVLLKRQGGQYAFVHRPLLDYFEDTPPEVFSNVPTLQRTVNVTAKAPPEEA</sequence>
<name>D6TYW7_KTERA</name>
<feature type="transmembrane region" description="Helical" evidence="1">
    <location>
        <begin position="6"/>
        <end position="23"/>
    </location>
</feature>